<dbReference type="AlphaFoldDB" id="W9WX91"/>
<gene>
    <name evidence="1" type="ORF">A1O5_07312</name>
</gene>
<protein>
    <recommendedName>
        <fullName evidence="3">Transcription factor domain-containing protein</fullName>
    </recommendedName>
</protein>
<dbReference type="Proteomes" id="UP000019471">
    <property type="component" value="Unassembled WGS sequence"/>
</dbReference>
<dbReference type="OrthoDB" id="4525710at2759"/>
<dbReference type="HOGENOM" id="CLU_1475032_0_0_1"/>
<evidence type="ECO:0008006" key="3">
    <source>
        <dbReference type="Google" id="ProtNLM"/>
    </source>
</evidence>
<name>W9WX91_9EURO</name>
<dbReference type="EMBL" id="AMGX01000011">
    <property type="protein sequence ID" value="EXJ69276.1"/>
    <property type="molecule type" value="Genomic_DNA"/>
</dbReference>
<reference evidence="1 2" key="1">
    <citation type="submission" date="2013-03" db="EMBL/GenBank/DDBJ databases">
        <title>The Genome Sequence of Cladophialophora psammophila CBS 110553.</title>
        <authorList>
            <consortium name="The Broad Institute Genomics Platform"/>
            <person name="Cuomo C."/>
            <person name="de Hoog S."/>
            <person name="Gorbushina A."/>
            <person name="Walker B."/>
            <person name="Young S.K."/>
            <person name="Zeng Q."/>
            <person name="Gargeya S."/>
            <person name="Fitzgerald M."/>
            <person name="Haas B."/>
            <person name="Abouelleil A."/>
            <person name="Allen A.W."/>
            <person name="Alvarado L."/>
            <person name="Arachchi H.M."/>
            <person name="Berlin A.M."/>
            <person name="Chapman S.B."/>
            <person name="Gainer-Dewar J."/>
            <person name="Goldberg J."/>
            <person name="Griggs A."/>
            <person name="Gujja S."/>
            <person name="Hansen M."/>
            <person name="Howarth C."/>
            <person name="Imamovic A."/>
            <person name="Ireland A."/>
            <person name="Larimer J."/>
            <person name="McCowan C."/>
            <person name="Murphy C."/>
            <person name="Pearson M."/>
            <person name="Poon T.W."/>
            <person name="Priest M."/>
            <person name="Roberts A."/>
            <person name="Saif S."/>
            <person name="Shea T."/>
            <person name="Sisk P."/>
            <person name="Sykes S."/>
            <person name="Wortman J."/>
            <person name="Nusbaum C."/>
            <person name="Birren B."/>
        </authorList>
    </citation>
    <scope>NUCLEOTIDE SEQUENCE [LARGE SCALE GENOMIC DNA]</scope>
    <source>
        <strain evidence="1 2">CBS 110553</strain>
    </source>
</reference>
<proteinExistence type="predicted"/>
<comment type="caution">
    <text evidence="1">The sequence shown here is derived from an EMBL/GenBank/DDBJ whole genome shotgun (WGS) entry which is preliminary data.</text>
</comment>
<sequence>MSDALDTLRLCGEVVHFIFGATEEAPRGKKSVNQWSALHSDWNEWVHGYPNTLSGRDYEDQQSRRRYWFPRSSFAAAMCFYHVCQIFLFSHPPNKTPTAATTQTSGAMDPETQIQHHAKNIIDIALSNMPDGVLVTMVQPVFHSARHVHDAVRRDEAILLLRDIQSQVETLGKLRPLMTPMRG</sequence>
<evidence type="ECO:0000313" key="1">
    <source>
        <dbReference type="EMBL" id="EXJ69276.1"/>
    </source>
</evidence>
<evidence type="ECO:0000313" key="2">
    <source>
        <dbReference type="Proteomes" id="UP000019471"/>
    </source>
</evidence>
<accession>W9WX91</accession>
<dbReference type="RefSeq" id="XP_007746091.1">
    <property type="nucleotide sequence ID" value="XM_007747901.1"/>
</dbReference>
<keyword evidence="2" id="KW-1185">Reference proteome</keyword>
<organism evidence="1 2">
    <name type="scientific">Cladophialophora psammophila CBS 110553</name>
    <dbReference type="NCBI Taxonomy" id="1182543"/>
    <lineage>
        <taxon>Eukaryota</taxon>
        <taxon>Fungi</taxon>
        <taxon>Dikarya</taxon>
        <taxon>Ascomycota</taxon>
        <taxon>Pezizomycotina</taxon>
        <taxon>Eurotiomycetes</taxon>
        <taxon>Chaetothyriomycetidae</taxon>
        <taxon>Chaetothyriales</taxon>
        <taxon>Herpotrichiellaceae</taxon>
        <taxon>Cladophialophora</taxon>
    </lineage>
</organism>
<dbReference type="GeneID" id="19192018"/>